<accession>K9FZ37</accession>
<reference evidence="3" key="1">
    <citation type="journal article" date="2012" name="BMC Genomics">
        <title>Genome sequence of the necrotrophic fungus Penicillium digitatum, the main postharvest pathogen of citrus.</title>
        <authorList>
            <person name="Marcet-Houben M."/>
            <person name="Ballester A.-R."/>
            <person name="de la Fuente B."/>
            <person name="Harries E."/>
            <person name="Marcos J.F."/>
            <person name="Gonzalez-Candelas L."/>
            <person name="Gabaldon T."/>
        </authorList>
    </citation>
    <scope>NUCLEOTIDE SEQUENCE [LARGE SCALE GENOMIC DNA]</scope>
    <source>
        <strain evidence="3">Pd1 / CECT 20795</strain>
    </source>
</reference>
<dbReference type="Proteomes" id="UP000009886">
    <property type="component" value="Unassembled WGS sequence"/>
</dbReference>
<evidence type="ECO:0000313" key="2">
    <source>
        <dbReference type="EMBL" id="EKV07913.1"/>
    </source>
</evidence>
<protein>
    <submittedName>
        <fullName evidence="2">Uncharacterized protein</fullName>
    </submittedName>
</protein>
<dbReference type="HOGENOM" id="CLU_2250971_0_0_1"/>
<name>K9FZ37_PEND1</name>
<proteinExistence type="predicted"/>
<dbReference type="KEGG" id="pdp:PDIP_70890"/>
<gene>
    <name evidence="2" type="ORF">PDIP_70890</name>
</gene>
<dbReference type="EMBL" id="AKCU01000449">
    <property type="protein sequence ID" value="EKV07913.1"/>
    <property type="molecule type" value="Genomic_DNA"/>
</dbReference>
<feature type="region of interest" description="Disordered" evidence="1">
    <location>
        <begin position="1"/>
        <end position="20"/>
    </location>
</feature>
<evidence type="ECO:0000313" key="3">
    <source>
        <dbReference type="Proteomes" id="UP000009886"/>
    </source>
</evidence>
<dbReference type="AlphaFoldDB" id="K9FZ37"/>
<dbReference type="VEuPathDB" id="FungiDB:PDIP_70890"/>
<sequence>MAPKTAPGKKPTAIAPAGKEGHGLDTFVHVVGVADFSDDGDATGVMVARGVVELVAFVVDDAVLIEELDSDGSALLVEELDTDDGDDVLAEELDADAVAVVEVF</sequence>
<evidence type="ECO:0000256" key="1">
    <source>
        <dbReference type="SAM" id="MobiDB-lite"/>
    </source>
</evidence>
<organism evidence="2 3">
    <name type="scientific">Penicillium digitatum (strain Pd1 / CECT 20795)</name>
    <name type="common">Green mold</name>
    <dbReference type="NCBI Taxonomy" id="1170230"/>
    <lineage>
        <taxon>Eukaryota</taxon>
        <taxon>Fungi</taxon>
        <taxon>Dikarya</taxon>
        <taxon>Ascomycota</taxon>
        <taxon>Pezizomycotina</taxon>
        <taxon>Eurotiomycetes</taxon>
        <taxon>Eurotiomycetidae</taxon>
        <taxon>Eurotiales</taxon>
        <taxon>Aspergillaceae</taxon>
        <taxon>Penicillium</taxon>
    </lineage>
</organism>
<comment type="caution">
    <text evidence="2">The sequence shown here is derived from an EMBL/GenBank/DDBJ whole genome shotgun (WGS) entry which is preliminary data.</text>
</comment>